<feature type="compositionally biased region" description="Pro residues" evidence="1">
    <location>
        <begin position="106"/>
        <end position="117"/>
    </location>
</feature>
<feature type="compositionally biased region" description="Basic and acidic residues" evidence="1">
    <location>
        <begin position="127"/>
        <end position="136"/>
    </location>
</feature>
<dbReference type="VEuPathDB" id="FungiDB:JI435_147650"/>
<dbReference type="EMBL" id="CP069042">
    <property type="protein sequence ID" value="QRD06198.1"/>
    <property type="molecule type" value="Genomic_DNA"/>
</dbReference>
<reference evidence="3" key="1">
    <citation type="journal article" date="2021" name="BMC Genomics">
        <title>Chromosome-level genome assembly and manually-curated proteome of model necrotroph Parastagonospora nodorum Sn15 reveals a genome-wide trove of candidate effector homologs, and redundancy of virulence-related functions within an accessory chromosome.</title>
        <authorList>
            <person name="Bertazzoni S."/>
            <person name="Jones D.A.B."/>
            <person name="Phan H.T."/>
            <person name="Tan K.-C."/>
            <person name="Hane J.K."/>
        </authorList>
    </citation>
    <scope>NUCLEOTIDE SEQUENCE [LARGE SCALE GENOMIC DNA]</scope>
    <source>
        <strain evidence="3">SN15 / ATCC MYA-4574 / FGSC 10173)</strain>
    </source>
</reference>
<evidence type="ECO:0000313" key="3">
    <source>
        <dbReference type="Proteomes" id="UP000663193"/>
    </source>
</evidence>
<dbReference type="OrthoDB" id="10495878at2759"/>
<evidence type="ECO:0008006" key="4">
    <source>
        <dbReference type="Google" id="ProtNLM"/>
    </source>
</evidence>
<feature type="region of interest" description="Disordered" evidence="1">
    <location>
        <begin position="26"/>
        <end position="136"/>
    </location>
</feature>
<dbReference type="AlphaFoldDB" id="A0A7U2IAE4"/>
<evidence type="ECO:0000313" key="2">
    <source>
        <dbReference type="EMBL" id="QRD06198.1"/>
    </source>
</evidence>
<dbReference type="OMA" id="MEAKEYY"/>
<gene>
    <name evidence="2" type="ORF">JI435_147650</name>
</gene>
<protein>
    <recommendedName>
        <fullName evidence="4">Myb-like domain-containing protein</fullName>
    </recommendedName>
</protein>
<proteinExistence type="predicted"/>
<feature type="compositionally biased region" description="Polar residues" evidence="1">
    <location>
        <begin position="66"/>
        <end position="80"/>
    </location>
</feature>
<accession>A0A7U2IAE4</accession>
<sequence>MSNYDFPEPFEDSYSRYMANLARVHAQHPNEVQGNSMAPAQPGRVQCPDSNSPPQAQHAQPGGSGSTDPPRQLQVQQSVSGGFGYAQPSPQAQQGGYSQRYSNSPSPSPDFSPPTPSAPSSRTSRPPRGDRSRPREIIHLHPGFTWNRESLALLCKSKEVGKKGFGLIANSGKFPGKTEKELQDTWATRKMEAKEYYHDVYQKPRQR</sequence>
<evidence type="ECO:0000256" key="1">
    <source>
        <dbReference type="SAM" id="MobiDB-lite"/>
    </source>
</evidence>
<dbReference type="Proteomes" id="UP000663193">
    <property type="component" value="Chromosome 20"/>
</dbReference>
<name>A0A7U2IAE4_PHANO</name>
<feature type="compositionally biased region" description="Polar residues" evidence="1">
    <location>
        <begin position="48"/>
        <end position="58"/>
    </location>
</feature>
<feature type="compositionally biased region" description="Polar residues" evidence="1">
    <location>
        <begin position="88"/>
        <end position="101"/>
    </location>
</feature>
<keyword evidence="3" id="KW-1185">Reference proteome</keyword>
<organism evidence="2 3">
    <name type="scientific">Phaeosphaeria nodorum (strain SN15 / ATCC MYA-4574 / FGSC 10173)</name>
    <name type="common">Glume blotch fungus</name>
    <name type="synonym">Parastagonospora nodorum</name>
    <dbReference type="NCBI Taxonomy" id="321614"/>
    <lineage>
        <taxon>Eukaryota</taxon>
        <taxon>Fungi</taxon>
        <taxon>Dikarya</taxon>
        <taxon>Ascomycota</taxon>
        <taxon>Pezizomycotina</taxon>
        <taxon>Dothideomycetes</taxon>
        <taxon>Pleosporomycetidae</taxon>
        <taxon>Pleosporales</taxon>
        <taxon>Pleosporineae</taxon>
        <taxon>Phaeosphaeriaceae</taxon>
        <taxon>Parastagonospora</taxon>
    </lineage>
</organism>